<reference evidence="2" key="1">
    <citation type="journal article" date="2023" name="PhytoFront">
        <title>Draft Genome Resources of Seven Strains of Tilletia horrida, Causal Agent of Kernel Smut of Rice.</title>
        <authorList>
            <person name="Khanal S."/>
            <person name="Antony Babu S."/>
            <person name="Zhou X.G."/>
        </authorList>
    </citation>
    <scope>NUCLEOTIDE SEQUENCE</scope>
    <source>
        <strain evidence="2">TX6</strain>
    </source>
</reference>
<dbReference type="Gene3D" id="3.30.429.10">
    <property type="entry name" value="Macrophage Migration Inhibitory Factor"/>
    <property type="match status" value="1"/>
</dbReference>
<dbReference type="InterPro" id="IPR028116">
    <property type="entry name" value="Cis-CaaD-like"/>
</dbReference>
<keyword evidence="3" id="KW-1185">Reference proteome</keyword>
<dbReference type="Pfam" id="PF14832">
    <property type="entry name" value="Tautomerase_3"/>
    <property type="match status" value="1"/>
</dbReference>
<organism evidence="2 3">
    <name type="scientific">Tilletia horrida</name>
    <dbReference type="NCBI Taxonomy" id="155126"/>
    <lineage>
        <taxon>Eukaryota</taxon>
        <taxon>Fungi</taxon>
        <taxon>Dikarya</taxon>
        <taxon>Basidiomycota</taxon>
        <taxon>Ustilaginomycotina</taxon>
        <taxon>Exobasidiomycetes</taxon>
        <taxon>Tilletiales</taxon>
        <taxon>Tilletiaceae</taxon>
        <taxon>Tilletia</taxon>
    </lineage>
</organism>
<dbReference type="Proteomes" id="UP001176517">
    <property type="component" value="Unassembled WGS sequence"/>
</dbReference>
<name>A0AAN6GMW9_9BASI</name>
<protein>
    <recommendedName>
        <fullName evidence="1">Tautomerase cis-CaaD-like domain-containing protein</fullName>
    </recommendedName>
</protein>
<dbReference type="AlphaFoldDB" id="A0AAN6GMW9"/>
<evidence type="ECO:0000259" key="1">
    <source>
        <dbReference type="Pfam" id="PF14832"/>
    </source>
</evidence>
<dbReference type="InterPro" id="IPR014347">
    <property type="entry name" value="Tautomerase/MIF_sf"/>
</dbReference>
<sequence>MPLHRIFHPKSVFTDPAEKKALVDAITDIYSGPNSRAKLPRFYVVIVFHALEPGTEFFIGGESADNFVRFAVDHIAVPLPPKEGLRQGKFDDFMERYEKAIQPFVKDKGLHHEVTIADSPRETWRIDGMVPPKLGTTAIQRWHAENRATPFTEAENQSDSPF</sequence>
<comment type="caution">
    <text evidence="2">The sequence shown here is derived from an EMBL/GenBank/DDBJ whole genome shotgun (WGS) entry which is preliminary data.</text>
</comment>
<evidence type="ECO:0000313" key="3">
    <source>
        <dbReference type="Proteomes" id="UP001176517"/>
    </source>
</evidence>
<dbReference type="EMBL" id="JAPDMZ010000211">
    <property type="protein sequence ID" value="KAK0545936.1"/>
    <property type="molecule type" value="Genomic_DNA"/>
</dbReference>
<accession>A0AAN6GMW9</accession>
<feature type="domain" description="Tautomerase cis-CaaD-like" evidence="1">
    <location>
        <begin position="1"/>
        <end position="147"/>
    </location>
</feature>
<evidence type="ECO:0000313" key="2">
    <source>
        <dbReference type="EMBL" id="KAK0545936.1"/>
    </source>
</evidence>
<proteinExistence type="predicted"/>
<gene>
    <name evidence="2" type="ORF">OC846_005470</name>
</gene>